<evidence type="ECO:0000313" key="3">
    <source>
        <dbReference type="Proteomes" id="UP001151760"/>
    </source>
</evidence>
<organism evidence="2 3">
    <name type="scientific">Tanacetum coccineum</name>
    <dbReference type="NCBI Taxonomy" id="301880"/>
    <lineage>
        <taxon>Eukaryota</taxon>
        <taxon>Viridiplantae</taxon>
        <taxon>Streptophyta</taxon>
        <taxon>Embryophyta</taxon>
        <taxon>Tracheophyta</taxon>
        <taxon>Spermatophyta</taxon>
        <taxon>Magnoliopsida</taxon>
        <taxon>eudicotyledons</taxon>
        <taxon>Gunneridae</taxon>
        <taxon>Pentapetalae</taxon>
        <taxon>asterids</taxon>
        <taxon>campanulids</taxon>
        <taxon>Asterales</taxon>
        <taxon>Asteraceae</taxon>
        <taxon>Asteroideae</taxon>
        <taxon>Anthemideae</taxon>
        <taxon>Anthemidinae</taxon>
        <taxon>Tanacetum</taxon>
    </lineage>
</organism>
<accession>A0ABQ5DAA5</accession>
<feature type="region of interest" description="Disordered" evidence="1">
    <location>
        <begin position="146"/>
        <end position="180"/>
    </location>
</feature>
<proteinExistence type="predicted"/>
<keyword evidence="3" id="KW-1185">Reference proteome</keyword>
<feature type="compositionally biased region" description="Basic and acidic residues" evidence="1">
    <location>
        <begin position="464"/>
        <end position="477"/>
    </location>
</feature>
<reference evidence="2" key="1">
    <citation type="journal article" date="2022" name="Int. J. Mol. Sci.">
        <title>Draft Genome of Tanacetum Coccineum: Genomic Comparison of Closely Related Tanacetum-Family Plants.</title>
        <authorList>
            <person name="Yamashiro T."/>
            <person name="Shiraishi A."/>
            <person name="Nakayama K."/>
            <person name="Satake H."/>
        </authorList>
    </citation>
    <scope>NUCLEOTIDE SEQUENCE</scope>
</reference>
<evidence type="ECO:0000313" key="2">
    <source>
        <dbReference type="EMBL" id="GJT35782.1"/>
    </source>
</evidence>
<evidence type="ECO:0000256" key="1">
    <source>
        <dbReference type="SAM" id="MobiDB-lite"/>
    </source>
</evidence>
<feature type="region of interest" description="Disordered" evidence="1">
    <location>
        <begin position="437"/>
        <end position="547"/>
    </location>
</feature>
<name>A0ABQ5DAA5_9ASTR</name>
<feature type="compositionally biased region" description="Polar residues" evidence="1">
    <location>
        <begin position="507"/>
        <end position="522"/>
    </location>
</feature>
<reference evidence="2" key="2">
    <citation type="submission" date="2022-01" db="EMBL/GenBank/DDBJ databases">
        <authorList>
            <person name="Yamashiro T."/>
            <person name="Shiraishi A."/>
            <person name="Satake H."/>
            <person name="Nakayama K."/>
        </authorList>
    </citation>
    <scope>NUCLEOTIDE SEQUENCE</scope>
</reference>
<protein>
    <submittedName>
        <fullName evidence="2">Uncharacterized protein</fullName>
    </submittedName>
</protein>
<gene>
    <name evidence="2" type="ORF">Tco_0926201</name>
</gene>
<feature type="region of interest" description="Disordered" evidence="1">
    <location>
        <begin position="217"/>
        <end position="244"/>
    </location>
</feature>
<feature type="compositionally biased region" description="Basic and acidic residues" evidence="1">
    <location>
        <begin position="529"/>
        <end position="547"/>
    </location>
</feature>
<comment type="caution">
    <text evidence="2">The sequence shown here is derived from an EMBL/GenBank/DDBJ whole genome shotgun (WGS) entry which is preliminary data.</text>
</comment>
<dbReference type="Proteomes" id="UP001151760">
    <property type="component" value="Unassembled WGS sequence"/>
</dbReference>
<dbReference type="EMBL" id="BQNB010015080">
    <property type="protein sequence ID" value="GJT35782.1"/>
    <property type="molecule type" value="Genomic_DNA"/>
</dbReference>
<feature type="compositionally biased region" description="Basic and acidic residues" evidence="1">
    <location>
        <begin position="232"/>
        <end position="244"/>
    </location>
</feature>
<sequence>MTTTAAQQVPLDNVLVPLEKRVEIGKCNMRIDPAKTLKEPTYQVEIGKIDMEVFIEIFQICPRLSNKDFDELPSDDEIVSFIKEFDHKGDIKSVSEVSLIRCTNHEELLLKSSTSAYLGKLRVLTSFDFQEFKIYGECSIRRRTLVTEEEEEPEPAKKAVSSKKPATKRQSAGVRIRDTPGVSVSKKKALTKAERSKGIELLSEAALLEEAQLKKALRRRKQDTTIHQASGSKEETQDDEYVHTHNDYVPTVDETKDEKDDVTKEEYERINEELYGDVNVGNQVKDDAQATQKTKGPILSSSISSDYAAKYLNFDNIPSVDTEVVSMLDINVQQEVPQAITLTNVAPDSETLSAFHQRIINLEKDVKELKTVDHSASLLSTIKSEVPNAVKKYFGTSLDDALYKVLKKHNADIIKEHSVLAEIDEDAIDEGVADKLKKRKQDDVNKDEGPSVGSDRGLKRRKTSKDTEPSKKAKSTETSKGTSKSHLKSIDKSAQAEETVFEAGDTQEPQNQGQDMGNTDDQPNVKAVSKHDWFKKPERPPNPDLDWNVRKLVDFRGFQIISGVDRL</sequence>
<feature type="compositionally biased region" description="Basic and acidic residues" evidence="1">
    <location>
        <begin position="437"/>
        <end position="449"/>
    </location>
</feature>